<name>A0A1M5GR10_9BACE</name>
<dbReference type="GO" id="GO:0004650">
    <property type="term" value="F:polygalacturonase activity"/>
    <property type="evidence" value="ECO:0007669"/>
    <property type="project" value="InterPro"/>
</dbReference>
<evidence type="ECO:0000256" key="4">
    <source>
        <dbReference type="RuleBase" id="RU361169"/>
    </source>
</evidence>
<dbReference type="STRING" id="1297750.SAMN05444405_1223"/>
<dbReference type="Proteomes" id="UP000184509">
    <property type="component" value="Unassembled WGS sequence"/>
</dbReference>
<keyword evidence="2 4" id="KW-0378">Hydrolase</keyword>
<dbReference type="InterPro" id="IPR000743">
    <property type="entry name" value="Glyco_hydro_28"/>
</dbReference>
<protein>
    <submittedName>
        <fullName evidence="5">Glycosyl hydrolases family 28</fullName>
    </submittedName>
</protein>
<comment type="similarity">
    <text evidence="1 4">Belongs to the glycosyl hydrolase 28 family.</text>
</comment>
<dbReference type="InterPro" id="IPR051801">
    <property type="entry name" value="GH28_Enzymes"/>
</dbReference>
<dbReference type="SUPFAM" id="SSF51126">
    <property type="entry name" value="Pectin lyase-like"/>
    <property type="match status" value="1"/>
</dbReference>
<dbReference type="AlphaFoldDB" id="A0A1M5GR10"/>
<evidence type="ECO:0000256" key="3">
    <source>
        <dbReference type="ARBA" id="ARBA00023295"/>
    </source>
</evidence>
<dbReference type="InterPro" id="IPR012334">
    <property type="entry name" value="Pectin_lyas_fold"/>
</dbReference>
<organism evidence="5 6">
    <name type="scientific">Bacteroides luti</name>
    <dbReference type="NCBI Taxonomy" id="1297750"/>
    <lineage>
        <taxon>Bacteria</taxon>
        <taxon>Pseudomonadati</taxon>
        <taxon>Bacteroidota</taxon>
        <taxon>Bacteroidia</taxon>
        <taxon>Bacteroidales</taxon>
        <taxon>Bacteroidaceae</taxon>
        <taxon>Bacteroides</taxon>
    </lineage>
</organism>
<evidence type="ECO:0000313" key="5">
    <source>
        <dbReference type="EMBL" id="SHG06166.1"/>
    </source>
</evidence>
<dbReference type="Pfam" id="PF00295">
    <property type="entry name" value="Glyco_hydro_28"/>
    <property type="match status" value="1"/>
</dbReference>
<keyword evidence="6" id="KW-1185">Reference proteome</keyword>
<sequence length="242" mass="27814">MLDGFKIRESPFWCVHMYMCDNGIARNLDIKAHGHNNDGIDLEMTRNFLVENCTFDQGDDAVVIKSGSNQDGWRLNTPCENIVIRNCSILQGHTLLGLGSELSSGIRNIYMHNCTAPKSVLRLFYIKTNHRRGGFVENIYMENIKAGKMQRAFEIDTDVLYQWKDFPTYETRITPIHDIHMKNVTCEEVDAIYEIKGDERLPVENIELKNIHVNKVNKFIKKVSNARNVNEKSVTYTKLAGQ</sequence>
<dbReference type="Gene3D" id="2.160.20.10">
    <property type="entry name" value="Single-stranded right-handed beta-helix, Pectin lyase-like"/>
    <property type="match status" value="1"/>
</dbReference>
<evidence type="ECO:0000256" key="2">
    <source>
        <dbReference type="ARBA" id="ARBA00022801"/>
    </source>
</evidence>
<dbReference type="InterPro" id="IPR011050">
    <property type="entry name" value="Pectin_lyase_fold/virulence"/>
</dbReference>
<proteinExistence type="inferred from homology"/>
<gene>
    <name evidence="5" type="ORF">SAMN05444405_1223</name>
</gene>
<accession>A0A1M5GR10</accession>
<dbReference type="GO" id="GO:0005975">
    <property type="term" value="P:carbohydrate metabolic process"/>
    <property type="evidence" value="ECO:0007669"/>
    <property type="project" value="InterPro"/>
</dbReference>
<dbReference type="PANTHER" id="PTHR31339:SF9">
    <property type="entry name" value="PLASMIN AND FIBRONECTIN-BINDING PROTEIN A"/>
    <property type="match status" value="1"/>
</dbReference>
<dbReference type="PANTHER" id="PTHR31339">
    <property type="entry name" value="PECTIN LYASE-RELATED"/>
    <property type="match status" value="1"/>
</dbReference>
<keyword evidence="3 4" id="KW-0326">Glycosidase</keyword>
<dbReference type="EMBL" id="FQTV01000022">
    <property type="protein sequence ID" value="SHG06166.1"/>
    <property type="molecule type" value="Genomic_DNA"/>
</dbReference>
<reference evidence="5 6" key="1">
    <citation type="submission" date="2016-11" db="EMBL/GenBank/DDBJ databases">
        <authorList>
            <person name="Jaros S."/>
            <person name="Januszkiewicz K."/>
            <person name="Wedrychowicz H."/>
        </authorList>
    </citation>
    <scope>NUCLEOTIDE SEQUENCE [LARGE SCALE GENOMIC DNA]</scope>
    <source>
        <strain evidence="5 6">DSM 26991</strain>
    </source>
</reference>
<evidence type="ECO:0000313" key="6">
    <source>
        <dbReference type="Proteomes" id="UP000184509"/>
    </source>
</evidence>
<evidence type="ECO:0000256" key="1">
    <source>
        <dbReference type="ARBA" id="ARBA00008834"/>
    </source>
</evidence>